<organism evidence="2 3">
    <name type="scientific">Roseivirga misakiensis</name>
    <dbReference type="NCBI Taxonomy" id="1563681"/>
    <lineage>
        <taxon>Bacteria</taxon>
        <taxon>Pseudomonadati</taxon>
        <taxon>Bacteroidota</taxon>
        <taxon>Cytophagia</taxon>
        <taxon>Cytophagales</taxon>
        <taxon>Roseivirgaceae</taxon>
        <taxon>Roseivirga</taxon>
    </lineage>
</organism>
<dbReference type="InterPro" id="IPR046860">
    <property type="entry name" value="SnoaL_5"/>
</dbReference>
<evidence type="ECO:0000313" key="2">
    <source>
        <dbReference type="EMBL" id="OEK05394.1"/>
    </source>
</evidence>
<feature type="domain" description="SnoaL-like" evidence="1">
    <location>
        <begin position="1"/>
        <end position="119"/>
    </location>
</feature>
<dbReference type="Gene3D" id="3.10.450.50">
    <property type="match status" value="1"/>
</dbReference>
<protein>
    <recommendedName>
        <fullName evidence="1">SnoaL-like domain-containing protein</fullName>
    </recommendedName>
</protein>
<keyword evidence="3" id="KW-1185">Reference proteome</keyword>
<dbReference type="InterPro" id="IPR032710">
    <property type="entry name" value="NTF2-like_dom_sf"/>
</dbReference>
<sequence length="122" mass="13858">MTTQEIAEKWAAYCRTGQMDKALQELYSQDCVSLEMEGAQGFPQRVEGMKAILEKGKIWESMVEEFHGLEIDGPIVAGNHFTATMKMDITMKGRPRGIDEEIALYRVENGKIVSEQFFYAID</sequence>
<reference evidence="2 3" key="1">
    <citation type="submission" date="2016-08" db="EMBL/GenBank/DDBJ databases">
        <title>Draft genome of Fabibacter sp. strain SK-8.</title>
        <authorList>
            <person name="Wong S.-K."/>
            <person name="Hamasaki K."/>
            <person name="Yoshizawa S."/>
        </authorList>
    </citation>
    <scope>NUCLEOTIDE SEQUENCE [LARGE SCALE GENOMIC DNA]</scope>
    <source>
        <strain evidence="2 3">SK-8</strain>
    </source>
</reference>
<dbReference type="EMBL" id="MDGQ01000005">
    <property type="protein sequence ID" value="OEK05394.1"/>
    <property type="molecule type" value="Genomic_DNA"/>
</dbReference>
<dbReference type="RefSeq" id="WP_069836898.1">
    <property type="nucleotide sequence ID" value="NZ_MDGQ01000005.1"/>
</dbReference>
<dbReference type="Pfam" id="PF20409">
    <property type="entry name" value="SnoaL_5"/>
    <property type="match status" value="1"/>
</dbReference>
<comment type="caution">
    <text evidence="2">The sequence shown here is derived from an EMBL/GenBank/DDBJ whole genome shotgun (WGS) entry which is preliminary data.</text>
</comment>
<proteinExistence type="predicted"/>
<name>A0A1E5T1Z0_9BACT</name>
<dbReference type="AlphaFoldDB" id="A0A1E5T1Z0"/>
<accession>A0A1E5T1Z0</accession>
<evidence type="ECO:0000313" key="3">
    <source>
        <dbReference type="Proteomes" id="UP000095552"/>
    </source>
</evidence>
<dbReference type="OrthoDB" id="336094at2"/>
<gene>
    <name evidence="2" type="ORF">BFP71_18560</name>
</gene>
<evidence type="ECO:0000259" key="1">
    <source>
        <dbReference type="Pfam" id="PF20409"/>
    </source>
</evidence>
<dbReference type="SUPFAM" id="SSF54427">
    <property type="entry name" value="NTF2-like"/>
    <property type="match status" value="1"/>
</dbReference>
<dbReference type="STRING" id="1563681.BFP71_18560"/>
<dbReference type="Proteomes" id="UP000095552">
    <property type="component" value="Unassembled WGS sequence"/>
</dbReference>